<feature type="transmembrane region" description="Helical" evidence="1">
    <location>
        <begin position="71"/>
        <end position="91"/>
    </location>
</feature>
<proteinExistence type="predicted"/>
<feature type="transmembrane region" description="Helical" evidence="1">
    <location>
        <begin position="7"/>
        <end position="26"/>
    </location>
</feature>
<accession>A0A291QXD6</accession>
<evidence type="ECO:0000313" key="3">
    <source>
        <dbReference type="Proteomes" id="UP000220133"/>
    </source>
</evidence>
<name>A0A291QXD6_9BACT</name>
<sequence length="131" mass="14241">MDKSKIATILGGILVIISAFLPWLTIESIHTTITGLHSPGTSFGEPGKLNIALAIVMIILAFIKQNIPTKINLFVGGFLFAWTFRNFLMYSRCEMGECPHREIGLFLSIIAAAIAMAGILFTKTIPSKSEG</sequence>
<dbReference type="AlphaFoldDB" id="A0A291QXD6"/>
<reference evidence="2 3" key="1">
    <citation type="submission" date="2017-10" db="EMBL/GenBank/DDBJ databases">
        <title>Paenichitinophaga pekingensis gen. nov., sp. nov., isolated from activated sludge.</title>
        <authorList>
            <person name="Jin D."/>
            <person name="Kong X."/>
            <person name="Deng Y."/>
            <person name="Bai Z."/>
        </authorList>
    </citation>
    <scope>NUCLEOTIDE SEQUENCE [LARGE SCALE GENOMIC DNA]</scope>
    <source>
        <strain evidence="2 3">13</strain>
    </source>
</reference>
<evidence type="ECO:0000256" key="1">
    <source>
        <dbReference type="SAM" id="Phobius"/>
    </source>
</evidence>
<dbReference type="EMBL" id="CP023777">
    <property type="protein sequence ID" value="ATL48636.1"/>
    <property type="molecule type" value="Genomic_DNA"/>
</dbReference>
<dbReference type="KEGG" id="cbae:COR50_16515"/>
<dbReference type="OrthoDB" id="678688at2"/>
<protein>
    <submittedName>
        <fullName evidence="2">Uncharacterized protein</fullName>
    </submittedName>
</protein>
<organism evidence="2 3">
    <name type="scientific">Chitinophaga caeni</name>
    <dbReference type="NCBI Taxonomy" id="2029983"/>
    <lineage>
        <taxon>Bacteria</taxon>
        <taxon>Pseudomonadati</taxon>
        <taxon>Bacteroidota</taxon>
        <taxon>Chitinophagia</taxon>
        <taxon>Chitinophagales</taxon>
        <taxon>Chitinophagaceae</taxon>
        <taxon>Chitinophaga</taxon>
    </lineage>
</organism>
<keyword evidence="1" id="KW-1133">Transmembrane helix</keyword>
<dbReference type="Proteomes" id="UP000220133">
    <property type="component" value="Chromosome"/>
</dbReference>
<keyword evidence="3" id="KW-1185">Reference proteome</keyword>
<dbReference type="RefSeq" id="WP_098195009.1">
    <property type="nucleotide sequence ID" value="NZ_CP023777.1"/>
</dbReference>
<feature type="transmembrane region" description="Helical" evidence="1">
    <location>
        <begin position="103"/>
        <end position="122"/>
    </location>
</feature>
<keyword evidence="1" id="KW-0812">Transmembrane</keyword>
<gene>
    <name evidence="2" type="ORF">COR50_16515</name>
</gene>
<evidence type="ECO:0000313" key="2">
    <source>
        <dbReference type="EMBL" id="ATL48636.1"/>
    </source>
</evidence>
<feature type="transmembrane region" description="Helical" evidence="1">
    <location>
        <begin position="46"/>
        <end position="64"/>
    </location>
</feature>
<keyword evidence="1" id="KW-0472">Membrane</keyword>